<reference evidence="5" key="1">
    <citation type="submission" date="2025-08" db="UniProtKB">
        <authorList>
            <consortium name="RefSeq"/>
        </authorList>
    </citation>
    <scope>IDENTIFICATION</scope>
    <source>
        <tissue evidence="5">Whole body</tissue>
    </source>
</reference>
<dbReference type="InterPro" id="IPR035892">
    <property type="entry name" value="C2_domain_sf"/>
</dbReference>
<sequence>MEDDDLEVLDCPGTPEPSEHTLNSAIELGMSPVSVMGSRRPSIDGMSSTCTSQSEVRSFKDRLREHVNQVKERASNTVVIEQTKSKVQPNVKQPAERLAQLMNSENEVVAAALEKHEKDKQSKNLITNNINEVEHEIESYNFFTKVWDPPSTTLEVQKQSAESSDAEIGVHNDENKKLVTEDYLGLADGEDIDVIDLNIVPFLDTSIKIKEASEKMYFVPDGSQVDLAKRLNSRQPRYPEKEGLYVGTHPPVSKKCLNKLQHRLLKANEFHWFGEDGEPIRLPDPLIGPFCCKLSDSTENNRYLDIKYTNAMPFKNPYSFNSFYQDIKDIKFILELKISKIQFSHHALFSRQHVLDKQLLLLYDKYEYRQNISRTKMLSGRLEALRNARDTVIKVMAEENDNELLENHKNRLHRYKTEIKETRVQRLLEGKADRTLISNILATWRDLKKLRERQEYIITNTKLEIIVDDKDNTEEWESEFNNLVEETLEEMKEKNIETNIPEVRDQACSMLSESLRSPGEPIIKFILSKIEPTPVEQITAKEELQRRLALSKHSIWFDIMFNGRIVCESAFLPLDDSFSVDVNQKFVVEVHQWPDTLSLNIHCENLNSKNLFTKNPIAELYIPFPLCNTTLDVVDIENLEFSCFGNQIVQNAGVGSGVDFKVFPEDTEVHCLYTSGEVLCKVGWGTFGDKILCPPEDYFNRLYPQNTNNILSTKTEKYLNWMNDMHPDPNDPNNASFFEALKNVDEKMVSIMKTKFSVNIYKKMLEFCSDEELNSNPRLKLLKLRDRGEIEFRMAKAVPLKEWLIPKNIFNEFENRLSTSELALEVAGLGPLETSRIWGRYSVIRLYDKILKQCKLGNRNKITRDIIVEDTVPDIGTLGLTFMKMFQPKRPLRPKRKERKKIPVKSLSGQEIKVVINVMRAFEVPVRKNSDMMMGDIAMVPVQPFIEISFKNHTSRTTTAEGSNPTWNQDLQLTVRSNSVDFCPNEVQSIDDCIHINMYDEVVIDILEDDRTRETNIHQRLERHWLGSCVIPISALFNSSQIEGTFQLNTPRHLLGYERIISNSESSHYRNSTFLSLFIMAQPPLHPPEPIKERLDCSESLNFERYLEYWCAEGAKQFPRRPVKTLVIHCSGKSVCVTRFFRPLPLPAISDDVPNTTAEMVARYVSLVPTVNINVLLIGRFDVWLTGDQLLGLLFGGGSGVDHGILLCCYFMKLNVRSWLLLGTGVSRGEAAYVLTSRQLPDNPAVTVYDIWDPLTGQKYSTCDSFSPIQEVHCLINVENIWLNVQYEKSVTRTRWDVTQNRDWNPAFGRYQAAPPMAGSVQPDALDYTPPAIADARVLQEKLETTLRNALMRWRVKSKTVWNRYCVTVLRKVLPCLERETWTKNAADNGHPAELQHLLVSHKMNGFPINRPYSNTEVLVDAIKSTGMHLNENPLVEFALAVYVHPYPNQVLSVWIYLASLQPRR</sequence>
<dbReference type="GO" id="GO:1905515">
    <property type="term" value="P:non-motile cilium assembly"/>
    <property type="evidence" value="ECO:0007669"/>
    <property type="project" value="TreeGrafter"/>
</dbReference>
<dbReference type="InterPro" id="IPR056288">
    <property type="entry name" value="CEP76_C"/>
</dbReference>
<protein>
    <submittedName>
        <fullName evidence="5">Coiled-coil and C2 domain-containing protein 2A</fullName>
    </submittedName>
</protein>
<evidence type="ECO:0000259" key="3">
    <source>
        <dbReference type="PROSITE" id="PS50004"/>
    </source>
</evidence>
<dbReference type="Pfam" id="PF24656">
    <property type="entry name" value="CEPT76_peptidase"/>
    <property type="match status" value="1"/>
</dbReference>
<dbReference type="InterPro" id="IPR041510">
    <property type="entry name" value="DUF5523"/>
</dbReference>
<dbReference type="Pfam" id="PF00168">
    <property type="entry name" value="C2"/>
    <property type="match status" value="1"/>
</dbReference>
<dbReference type="GeneID" id="112679259"/>
<dbReference type="PANTHER" id="PTHR20837:SF0">
    <property type="entry name" value="COILED-COIL AND C2 DOMAIN-CONTAINING PROTEIN 2A"/>
    <property type="match status" value="1"/>
</dbReference>
<dbReference type="SUPFAM" id="SSF49562">
    <property type="entry name" value="C2 domain (Calcium/lipid-binding domain, CaLB)"/>
    <property type="match status" value="1"/>
</dbReference>
<dbReference type="PANTHER" id="PTHR20837">
    <property type="entry name" value="CENTROSOMAL PROTEIN-RELATED"/>
    <property type="match status" value="1"/>
</dbReference>
<evidence type="ECO:0000313" key="4">
    <source>
        <dbReference type="Proteomes" id="UP000694846"/>
    </source>
</evidence>
<evidence type="ECO:0000256" key="1">
    <source>
        <dbReference type="SAM" id="Coils"/>
    </source>
</evidence>
<dbReference type="Gene3D" id="2.60.40.150">
    <property type="entry name" value="C2 domain"/>
    <property type="match status" value="1"/>
</dbReference>
<dbReference type="Pfam" id="PF15625">
    <property type="entry name" value="CC2D2AN-C2"/>
    <property type="match status" value="1"/>
</dbReference>
<dbReference type="GO" id="GO:0035869">
    <property type="term" value="C:ciliary transition zone"/>
    <property type="evidence" value="ECO:0007669"/>
    <property type="project" value="TreeGrafter"/>
</dbReference>
<feature type="domain" description="C2" evidence="3">
    <location>
        <begin position="893"/>
        <end position="1046"/>
    </location>
</feature>
<dbReference type="InterPro" id="IPR028928">
    <property type="entry name" value="CC2D2AN-C2"/>
</dbReference>
<feature type="region of interest" description="Disordered" evidence="2">
    <location>
        <begin position="1"/>
        <end position="20"/>
    </location>
</feature>
<dbReference type="InterPro" id="IPR000008">
    <property type="entry name" value="C2_dom"/>
</dbReference>
<dbReference type="CTD" id="57545"/>
<feature type="coiled-coil region" evidence="1">
    <location>
        <begin position="398"/>
        <end position="425"/>
    </location>
</feature>
<dbReference type="Proteomes" id="UP000694846">
    <property type="component" value="Unplaced"/>
</dbReference>
<accession>A0A8B8F1Y3</accession>
<evidence type="ECO:0000313" key="5">
    <source>
        <dbReference type="RefSeq" id="XP_025404784.1"/>
    </source>
</evidence>
<keyword evidence="4" id="KW-1185">Reference proteome</keyword>
<dbReference type="InterPro" id="IPR052434">
    <property type="entry name" value="Tectonic-like_complex_comp"/>
</dbReference>
<organism evidence="4 5">
    <name type="scientific">Sipha flava</name>
    <name type="common">yellow sugarcane aphid</name>
    <dbReference type="NCBI Taxonomy" id="143950"/>
    <lineage>
        <taxon>Eukaryota</taxon>
        <taxon>Metazoa</taxon>
        <taxon>Ecdysozoa</taxon>
        <taxon>Arthropoda</taxon>
        <taxon>Hexapoda</taxon>
        <taxon>Insecta</taxon>
        <taxon>Pterygota</taxon>
        <taxon>Neoptera</taxon>
        <taxon>Paraneoptera</taxon>
        <taxon>Hemiptera</taxon>
        <taxon>Sternorrhyncha</taxon>
        <taxon>Aphidomorpha</taxon>
        <taxon>Aphidoidea</taxon>
        <taxon>Aphididae</taxon>
        <taxon>Sipha</taxon>
    </lineage>
</organism>
<dbReference type="SMART" id="SM00239">
    <property type="entry name" value="C2"/>
    <property type="match status" value="1"/>
</dbReference>
<gene>
    <name evidence="5" type="primary">LOC112679259</name>
</gene>
<name>A0A8B8F1Y3_9HEMI</name>
<evidence type="ECO:0000256" key="2">
    <source>
        <dbReference type="SAM" id="MobiDB-lite"/>
    </source>
</evidence>
<dbReference type="GO" id="GO:1904491">
    <property type="term" value="P:protein localization to ciliary transition zone"/>
    <property type="evidence" value="ECO:0007669"/>
    <property type="project" value="TreeGrafter"/>
</dbReference>
<dbReference type="Pfam" id="PF17661">
    <property type="entry name" value="DUF5523"/>
    <property type="match status" value="1"/>
</dbReference>
<dbReference type="PROSITE" id="PS50004">
    <property type="entry name" value="C2"/>
    <property type="match status" value="1"/>
</dbReference>
<keyword evidence="1" id="KW-0175">Coiled coil</keyword>
<dbReference type="RefSeq" id="XP_025404784.1">
    <property type="nucleotide sequence ID" value="XM_025548999.1"/>
</dbReference>
<dbReference type="Pfam" id="PF24652">
    <property type="entry name" value="CEP76_C"/>
    <property type="match status" value="1"/>
</dbReference>
<proteinExistence type="predicted"/>
<dbReference type="OrthoDB" id="2162143at2759"/>
<dbReference type="InterPro" id="IPR056290">
    <property type="entry name" value="CEPT76/DRC7_peptidase-like_dom"/>
</dbReference>